<reference evidence="1 2" key="1">
    <citation type="journal article" date="2013" name="Genome Announc.">
        <title>Draft Genome Sequence of Cesiribacter andamanensis Strain AMV16T, Isolated from a Soil Sample from a Mud Volcano in the Andaman Islands, India.</title>
        <authorList>
            <person name="Shivaji S."/>
            <person name="Ara S."/>
            <person name="Begum Z."/>
            <person name="Srinivas T.N."/>
            <person name="Singh A."/>
            <person name="Kumar Pinnaka A."/>
        </authorList>
    </citation>
    <scope>NUCLEOTIDE SEQUENCE [LARGE SCALE GENOMIC DNA]</scope>
    <source>
        <strain evidence="1 2">AMV16</strain>
    </source>
</reference>
<sequence>MRFSLTRPLFFALAAGSFLISCTDDEPLAPSLPDTYNFSNVDYSGQQQRIQMLDMLIAEVRKANDGQTVVPASDLIAIYENHNQLLGTSKKLEDKTHPSAKTAIYEYFNMVGELSGNPNNVVGGYLVTPEGLEPAQMIAKGLMGSLLYWQAVGTEGYLGQAKMNVDNTTVTEGQGTAMQHHWDEAFGYFGVPKDFPANDGTAAGATGENKAWFWGSYSNQRAAVVDVRQEMMDAFIKGRAAIDRKDMAARDEAIATIRQNWDLLVAANVGHYINKAIEFYGNSNETGRYYHNWSEGKAFAQALPYNPDARITATQYGQLQNLIGTNPQTATLANLQEAALLLQQAYGFTNDQMERL</sequence>
<dbReference type="EMBL" id="AODQ01000010">
    <property type="protein sequence ID" value="EMR04182.1"/>
    <property type="molecule type" value="Genomic_DNA"/>
</dbReference>
<dbReference type="eggNOG" id="ENOG502Z7WY">
    <property type="taxonomic scope" value="Bacteria"/>
</dbReference>
<dbReference type="PROSITE" id="PS51257">
    <property type="entry name" value="PROKAR_LIPOPROTEIN"/>
    <property type="match status" value="1"/>
</dbReference>
<evidence type="ECO:0008006" key="3">
    <source>
        <dbReference type="Google" id="ProtNLM"/>
    </source>
</evidence>
<evidence type="ECO:0000313" key="2">
    <source>
        <dbReference type="Proteomes" id="UP000011910"/>
    </source>
</evidence>
<gene>
    <name evidence="1" type="ORF">ADICEAN_00706</name>
</gene>
<proteinExistence type="predicted"/>
<keyword evidence="2" id="KW-1185">Reference proteome</keyword>
<name>M7NA98_9BACT</name>
<dbReference type="InterPro" id="IPR032331">
    <property type="entry name" value="DUF4856"/>
</dbReference>
<comment type="caution">
    <text evidence="1">The sequence shown here is derived from an EMBL/GenBank/DDBJ whole genome shotgun (WGS) entry which is preliminary data.</text>
</comment>
<dbReference type="AlphaFoldDB" id="M7NA98"/>
<protein>
    <recommendedName>
        <fullName evidence="3">DUF4856 domain-containing protein</fullName>
    </recommendedName>
</protein>
<organism evidence="1 2">
    <name type="scientific">Cesiribacter andamanensis AMV16</name>
    <dbReference type="NCBI Taxonomy" id="1279009"/>
    <lineage>
        <taxon>Bacteria</taxon>
        <taxon>Pseudomonadati</taxon>
        <taxon>Bacteroidota</taxon>
        <taxon>Cytophagia</taxon>
        <taxon>Cytophagales</taxon>
        <taxon>Cesiribacteraceae</taxon>
        <taxon>Cesiribacter</taxon>
    </lineage>
</organism>
<dbReference type="RefSeq" id="WP_009194113.1">
    <property type="nucleotide sequence ID" value="NZ_AODQ01000010.1"/>
</dbReference>
<evidence type="ECO:0000313" key="1">
    <source>
        <dbReference type="EMBL" id="EMR04182.1"/>
    </source>
</evidence>
<accession>M7NA98</accession>
<dbReference type="OrthoDB" id="5498726at2"/>
<dbReference type="PATRIC" id="fig|1279009.4.peg.720"/>
<dbReference type="Pfam" id="PF16148">
    <property type="entry name" value="DUF4856"/>
    <property type="match status" value="1"/>
</dbReference>
<dbReference type="STRING" id="1279009.ADICEAN_00706"/>
<dbReference type="Proteomes" id="UP000011910">
    <property type="component" value="Unassembled WGS sequence"/>
</dbReference>